<proteinExistence type="inferred from homology"/>
<feature type="compositionally biased region" description="Basic residues" evidence="3">
    <location>
        <begin position="39"/>
        <end position="49"/>
    </location>
</feature>
<gene>
    <name evidence="4" type="primary">E4</name>
</gene>
<accession>C3PUJ8</accession>
<evidence type="ECO:0000256" key="2">
    <source>
        <dbReference type="ARBA" id="ARBA00022518"/>
    </source>
</evidence>
<reference evidence="4 5" key="1">
    <citation type="journal article" date="2009" name="Virology">
        <title>Genomic diversity and interspecies host infection of alpha12 Macaca fascicularis papillomaviruses (MfPVs).</title>
        <authorList>
            <person name="Chen Z."/>
            <person name="van Doorslaer K."/>
            <person name="Desalle R."/>
            <person name="Wood C.E."/>
            <person name="Kaplan J.R."/>
            <person name="Wagner J.D."/>
            <person name="Burk R.D."/>
        </authorList>
    </citation>
    <scope>NUCLEOTIDE SEQUENCE [LARGE SCALE GENOMIC DNA]</scope>
    <source>
        <strain evidence="4">Mac171</strain>
    </source>
</reference>
<evidence type="ECO:0000313" key="4">
    <source>
        <dbReference type="EMBL" id="ABU90825.1"/>
    </source>
</evidence>
<name>C3PUJ8_RHPV1</name>
<dbReference type="InterPro" id="IPR003861">
    <property type="entry name" value="Papilloma_E4"/>
</dbReference>
<feature type="region of interest" description="Disordered" evidence="3">
    <location>
        <begin position="23"/>
        <end position="63"/>
    </location>
</feature>
<protein>
    <submittedName>
        <fullName evidence="4">E4</fullName>
    </submittedName>
</protein>
<evidence type="ECO:0000313" key="5">
    <source>
        <dbReference type="Proteomes" id="UP000143283"/>
    </source>
</evidence>
<organism evidence="4 5">
    <name type="scientific">Macaca fascicularis papillomavirus 3b</name>
    <dbReference type="NCBI Taxonomy" id="464936"/>
    <lineage>
        <taxon>Viruses</taxon>
        <taxon>Monodnaviria</taxon>
        <taxon>Shotokuvirae</taxon>
        <taxon>Cossaviricota</taxon>
        <taxon>Papovaviricetes</taxon>
        <taxon>Zurhausenvirales</taxon>
        <taxon>Papillomaviridae</taxon>
        <taxon>Firstpapillomavirinae</taxon>
        <taxon>Alphapapillomavirus</taxon>
        <taxon>Rhesus papillomavirus type 1</taxon>
    </lineage>
</organism>
<dbReference type="EMBL" id="EF591299">
    <property type="protein sequence ID" value="ABU90825.1"/>
    <property type="molecule type" value="Genomic_DNA"/>
</dbReference>
<dbReference type="Pfam" id="PF02711">
    <property type="entry name" value="Pap_E4"/>
    <property type="match status" value="1"/>
</dbReference>
<evidence type="ECO:0000256" key="3">
    <source>
        <dbReference type="SAM" id="MobiDB-lite"/>
    </source>
</evidence>
<feature type="compositionally biased region" description="Pro residues" evidence="3">
    <location>
        <begin position="28"/>
        <end position="37"/>
    </location>
</feature>
<feature type="non-terminal residue" evidence="4">
    <location>
        <position position="1"/>
    </location>
</feature>
<dbReference type="Proteomes" id="UP000143283">
    <property type="component" value="Genome"/>
</dbReference>
<sequence>YHIPNLCLALPSAREYPLLKLLTDCSRPPSPPTPTPLPRKTRGSAHNRQPKGADAQTPEATPCGPWTLTAEHCCLELHVKTPQGTVTVTVRL</sequence>
<evidence type="ECO:0000256" key="1">
    <source>
        <dbReference type="ARBA" id="ARBA00009551"/>
    </source>
</evidence>
<keyword evidence="2" id="KW-0244">Early protein</keyword>
<comment type="similarity">
    <text evidence="1">Belongs to the papillomaviridae E4 protein family.</text>
</comment>